<feature type="transmembrane region" description="Helical" evidence="9">
    <location>
        <begin position="24"/>
        <end position="48"/>
    </location>
</feature>
<organism evidence="10">
    <name type="scientific">Ginkgo biloba</name>
    <name type="common">Ginkgo</name>
    <name type="synonym">Maidenhair tree</name>
    <dbReference type="NCBI Taxonomy" id="3311"/>
    <lineage>
        <taxon>Eukaryota</taxon>
        <taxon>Viridiplantae</taxon>
        <taxon>Streptophyta</taxon>
        <taxon>Embryophyta</taxon>
        <taxon>Tracheophyta</taxon>
        <taxon>Spermatophyta</taxon>
        <taxon>Ginkgoidae</taxon>
        <taxon>Ginkgoales</taxon>
        <taxon>Ginkgoaceae</taxon>
        <taxon>Ginkgo</taxon>
    </lineage>
</organism>
<dbReference type="EMBL" id="KF773140">
    <property type="protein sequence ID" value="AHF49535.1"/>
    <property type="molecule type" value="Genomic_DNA"/>
</dbReference>
<dbReference type="Pfam" id="PF00067">
    <property type="entry name" value="p450"/>
    <property type="match status" value="1"/>
</dbReference>
<comment type="cofactor">
    <cofactor evidence="7">
        <name>heme</name>
        <dbReference type="ChEBI" id="CHEBI:30413"/>
    </cofactor>
</comment>
<comment type="similarity">
    <text evidence="1 8">Belongs to the cytochrome P450 family.</text>
</comment>
<reference evidence="10" key="1">
    <citation type="journal article" date="2014" name="Biochem. Biophys. Res. Commun.">
        <title>Molecular cloning and characterization of a cytochrome P450 taxoid 9a-hydroxylase in Ginkgo biloba cells.</title>
        <authorList>
            <person name="Zhang N."/>
            <person name="Han Z."/>
            <person name="Sun G."/>
            <person name="Hoffman A."/>
            <person name="Wilson I.W."/>
            <person name="Yang Y."/>
            <person name="Gao Q."/>
            <person name="Wu J."/>
            <person name="Xie D."/>
            <person name="Dai J."/>
            <person name="Qiu D."/>
        </authorList>
    </citation>
    <scope>NUCLEOTIDE SEQUENCE</scope>
    <source>
        <strain evidence="10">A</strain>
    </source>
</reference>
<dbReference type="Gene3D" id="1.10.630.10">
    <property type="entry name" value="Cytochrome P450"/>
    <property type="match status" value="1"/>
</dbReference>
<keyword evidence="10" id="KW-0496">Mitochondrion</keyword>
<dbReference type="PANTHER" id="PTHR24286:SF384">
    <property type="entry name" value="P450, PUTATIVE (EUROFUNG)-RELATED"/>
    <property type="match status" value="1"/>
</dbReference>
<dbReference type="AlphaFoldDB" id="W0G3W2"/>
<dbReference type="GO" id="GO:0005506">
    <property type="term" value="F:iron ion binding"/>
    <property type="evidence" value="ECO:0007669"/>
    <property type="project" value="InterPro"/>
</dbReference>
<keyword evidence="5 7" id="KW-0408">Iron</keyword>
<keyword evidence="9" id="KW-0812">Transmembrane</keyword>
<keyword evidence="9" id="KW-1133">Transmembrane helix</keyword>
<evidence type="ECO:0000256" key="2">
    <source>
        <dbReference type="ARBA" id="ARBA00022617"/>
    </source>
</evidence>
<keyword evidence="3 7" id="KW-0479">Metal-binding</keyword>
<proteinExistence type="inferred from homology"/>
<keyword evidence="4 8" id="KW-0560">Oxidoreductase</keyword>
<keyword evidence="6 8" id="KW-0503">Monooxygenase</keyword>
<dbReference type="GO" id="GO:0020037">
    <property type="term" value="F:heme binding"/>
    <property type="evidence" value="ECO:0007669"/>
    <property type="project" value="InterPro"/>
</dbReference>
<dbReference type="GO" id="GO:0016125">
    <property type="term" value="P:sterol metabolic process"/>
    <property type="evidence" value="ECO:0007669"/>
    <property type="project" value="TreeGrafter"/>
</dbReference>
<dbReference type="SUPFAM" id="SSF48264">
    <property type="entry name" value="Cytochrome P450"/>
    <property type="match status" value="1"/>
</dbReference>
<dbReference type="InterPro" id="IPR002401">
    <property type="entry name" value="Cyt_P450_E_grp-I"/>
</dbReference>
<dbReference type="GO" id="GO:0004497">
    <property type="term" value="F:monooxygenase activity"/>
    <property type="evidence" value="ECO:0007669"/>
    <property type="project" value="UniProtKB-KW"/>
</dbReference>
<evidence type="ECO:0000256" key="5">
    <source>
        <dbReference type="ARBA" id="ARBA00023004"/>
    </source>
</evidence>
<dbReference type="InterPro" id="IPR017972">
    <property type="entry name" value="Cyt_P450_CS"/>
</dbReference>
<dbReference type="CDD" id="cd11043">
    <property type="entry name" value="CYP90-like"/>
    <property type="match status" value="1"/>
</dbReference>
<dbReference type="PRINTS" id="PR00385">
    <property type="entry name" value="P450"/>
</dbReference>
<name>W0G3W2_GINBI</name>
<accession>W0G3W2</accession>
<dbReference type="PANTHER" id="PTHR24286">
    <property type="entry name" value="CYTOCHROME P450 26"/>
    <property type="match status" value="1"/>
</dbReference>
<evidence type="ECO:0000256" key="1">
    <source>
        <dbReference type="ARBA" id="ARBA00010617"/>
    </source>
</evidence>
<sequence>MGILLWIKAAIVAKYYDVLQAHQATAVGVCSLTITIMIAGFLILKVYLKDDKPQSKLPPGSLGLPFLGETLQFLWALKSNKPEEFFDERVKKFGHVFKTSLLSDPTVVVTGPSGNRLLLSNENKLVVGAFPNSFLRLIGIDSLMSRSGGEYRVLRAALMTFFSPEALQNHVRKLSLKMEQHLIEKWKVRQEINVLSMVRQLNIYSICSLFFSLEDEHIQEQLLDIFEVLVLGSMSVPLDFPGTRYRRALYAKKKLNIILSPIVQERRKHLQQGSASSDKDLLSVLLTVKDGKGNLLTDKEIVDNISMLIHGGLDSTTSTITLTLKLLSSNKGCYDQIVKEQMQILSSKKEGEVVTWQDTKKMQYTWQVVQETLRMFPVGFGTFRRAIVDIEYNGYTIPKGWKLLWSVHSTHRKEAYFKDPDEFRPSRFEVEEAVAPYTFLPFGGGTRICVGWEFAKLEVQLFMHYFVKTFSDYVAIDPDENITMDPLLPLPVNGFPIKLFPRS</sequence>
<evidence type="ECO:0000256" key="6">
    <source>
        <dbReference type="ARBA" id="ARBA00023033"/>
    </source>
</evidence>
<protein>
    <submittedName>
        <fullName evidence="10">CYP450 725 family protein</fullName>
    </submittedName>
</protein>
<dbReference type="InterPro" id="IPR001128">
    <property type="entry name" value="Cyt_P450"/>
</dbReference>
<evidence type="ECO:0000256" key="3">
    <source>
        <dbReference type="ARBA" id="ARBA00022723"/>
    </source>
</evidence>
<evidence type="ECO:0000256" key="4">
    <source>
        <dbReference type="ARBA" id="ARBA00023002"/>
    </source>
</evidence>
<dbReference type="PRINTS" id="PR00463">
    <property type="entry name" value="EP450I"/>
</dbReference>
<dbReference type="InterPro" id="IPR036396">
    <property type="entry name" value="Cyt_P450_sf"/>
</dbReference>
<dbReference type="SMR" id="W0G3W2"/>
<dbReference type="FunFam" id="1.10.630.10:FF:000022">
    <property type="entry name" value="Taxadiene 5-alpha hydroxylase"/>
    <property type="match status" value="1"/>
</dbReference>
<feature type="binding site" description="axial binding residue" evidence="7">
    <location>
        <position position="449"/>
    </location>
    <ligand>
        <name>heme</name>
        <dbReference type="ChEBI" id="CHEBI:30413"/>
    </ligand>
    <ligandPart>
        <name>Fe</name>
        <dbReference type="ChEBI" id="CHEBI:18248"/>
    </ligandPart>
</feature>
<geneLocation type="mitochondrion" evidence="10"/>
<evidence type="ECO:0000313" key="10">
    <source>
        <dbReference type="EMBL" id="AHF49535.1"/>
    </source>
</evidence>
<keyword evidence="9" id="KW-0472">Membrane</keyword>
<dbReference type="GO" id="GO:0016705">
    <property type="term" value="F:oxidoreductase activity, acting on paired donors, with incorporation or reduction of molecular oxygen"/>
    <property type="evidence" value="ECO:0007669"/>
    <property type="project" value="InterPro"/>
</dbReference>
<dbReference type="PROSITE" id="PS00086">
    <property type="entry name" value="CYTOCHROME_P450"/>
    <property type="match status" value="1"/>
</dbReference>
<evidence type="ECO:0000256" key="7">
    <source>
        <dbReference type="PIRSR" id="PIRSR602401-1"/>
    </source>
</evidence>
<evidence type="ECO:0000256" key="9">
    <source>
        <dbReference type="SAM" id="Phobius"/>
    </source>
</evidence>
<keyword evidence="2 7" id="KW-0349">Heme</keyword>
<evidence type="ECO:0000256" key="8">
    <source>
        <dbReference type="RuleBase" id="RU000461"/>
    </source>
</evidence>